<comment type="caution">
    <text evidence="3">The sequence shown here is derived from an EMBL/GenBank/DDBJ whole genome shotgun (WGS) entry which is preliminary data.</text>
</comment>
<dbReference type="Gene3D" id="2.40.10.220">
    <property type="entry name" value="predicted glycosyltransferase like domains"/>
    <property type="match status" value="1"/>
</dbReference>
<evidence type="ECO:0000259" key="2">
    <source>
        <dbReference type="Pfam" id="PF07238"/>
    </source>
</evidence>
<evidence type="ECO:0000313" key="3">
    <source>
        <dbReference type="EMBL" id="MDI1231678.1"/>
    </source>
</evidence>
<feature type="transmembrane region" description="Helical" evidence="1">
    <location>
        <begin position="171"/>
        <end position="191"/>
    </location>
</feature>
<gene>
    <name evidence="3" type="ORF">PSU93_11055</name>
</gene>
<keyword evidence="4" id="KW-1185">Reference proteome</keyword>
<evidence type="ECO:0000313" key="4">
    <source>
        <dbReference type="Proteomes" id="UP001160519"/>
    </source>
</evidence>
<sequence>MTKNKNRRSFFRIYDEVHLFYKKIDEKLVTEPYSTFDNILNNLASSSNIEMISQNSELLSPGEEIISPDVMTPNARIKENEIHDVNISVGGMAFICEGALKEGDYLIIKIVLVSSMAAIVTYGKVVFCEKRQAKDDSRYPYFVGVHFVNMKDKDRELLIKHADKKRLQQRWVNGLLLAVVLAIIVAPDMTFGLLFELFHFLFEHLLEFFHIVFEFIESNLDNLIEHFFHTDLQQTQLIVFYILVSFVGYGLYRLWQVLRVLPSFCRHSKENLLVICAHKKASLLYYWWEQSLFNKIKLVVIGIATITLYVLFGL</sequence>
<feature type="transmembrane region" description="Helical" evidence="1">
    <location>
        <begin position="237"/>
        <end position="255"/>
    </location>
</feature>
<organism evidence="3 4">
    <name type="scientific">Candidatus Methylobacter titanis</name>
    <dbReference type="NCBI Taxonomy" id="3053457"/>
    <lineage>
        <taxon>Bacteria</taxon>
        <taxon>Pseudomonadati</taxon>
        <taxon>Pseudomonadota</taxon>
        <taxon>Gammaproteobacteria</taxon>
        <taxon>Methylococcales</taxon>
        <taxon>Methylococcaceae</taxon>
        <taxon>Methylobacter</taxon>
    </lineage>
</organism>
<dbReference type="AlphaFoldDB" id="A0AA43Q4N2"/>
<feature type="domain" description="PilZ" evidence="2">
    <location>
        <begin position="85"/>
        <end position="160"/>
    </location>
</feature>
<keyword evidence="1" id="KW-0472">Membrane</keyword>
<proteinExistence type="predicted"/>
<dbReference type="InterPro" id="IPR009875">
    <property type="entry name" value="PilZ_domain"/>
</dbReference>
<dbReference type="EMBL" id="JAQSDF010000037">
    <property type="protein sequence ID" value="MDI1231678.1"/>
    <property type="molecule type" value="Genomic_DNA"/>
</dbReference>
<keyword evidence="1" id="KW-1133">Transmembrane helix</keyword>
<reference evidence="3" key="1">
    <citation type="submission" date="2023-01" db="EMBL/GenBank/DDBJ databases">
        <title>Biogeochemical cycle of methane in antarctic sediments.</title>
        <authorList>
            <person name="Roldan D.M."/>
            <person name="Menes R.J."/>
        </authorList>
    </citation>
    <scope>NUCLEOTIDE SEQUENCE [LARGE SCALE GENOMIC DNA]</scope>
    <source>
        <strain evidence="3">K-2018 MAG008</strain>
    </source>
</reference>
<dbReference type="Proteomes" id="UP001160519">
    <property type="component" value="Unassembled WGS sequence"/>
</dbReference>
<evidence type="ECO:0000256" key="1">
    <source>
        <dbReference type="SAM" id="Phobius"/>
    </source>
</evidence>
<keyword evidence="1" id="KW-0812">Transmembrane</keyword>
<dbReference type="GO" id="GO:0035438">
    <property type="term" value="F:cyclic-di-GMP binding"/>
    <property type="evidence" value="ECO:0007669"/>
    <property type="project" value="InterPro"/>
</dbReference>
<feature type="transmembrane region" description="Helical" evidence="1">
    <location>
        <begin position="292"/>
        <end position="312"/>
    </location>
</feature>
<name>A0AA43Q4N2_9GAMM</name>
<protein>
    <submittedName>
        <fullName evidence="3">PilZ domain-containing protein</fullName>
    </submittedName>
</protein>
<dbReference type="Pfam" id="PF07238">
    <property type="entry name" value="PilZ"/>
    <property type="match status" value="1"/>
</dbReference>
<accession>A0AA43Q4N2</accession>